<keyword evidence="3" id="KW-1185">Reference proteome</keyword>
<dbReference type="Proteomes" id="UP000729402">
    <property type="component" value="Unassembled WGS sequence"/>
</dbReference>
<evidence type="ECO:0000313" key="3">
    <source>
        <dbReference type="Proteomes" id="UP000729402"/>
    </source>
</evidence>
<gene>
    <name evidence="2" type="ORF">GUJ93_ZPchr0010g10765</name>
</gene>
<dbReference type="EMBL" id="JAAALK010000082">
    <property type="protein sequence ID" value="KAG8088397.1"/>
    <property type="molecule type" value="Genomic_DNA"/>
</dbReference>
<accession>A0A8J5WHB0</accession>
<organism evidence="2 3">
    <name type="scientific">Zizania palustris</name>
    <name type="common">Northern wild rice</name>
    <dbReference type="NCBI Taxonomy" id="103762"/>
    <lineage>
        <taxon>Eukaryota</taxon>
        <taxon>Viridiplantae</taxon>
        <taxon>Streptophyta</taxon>
        <taxon>Embryophyta</taxon>
        <taxon>Tracheophyta</taxon>
        <taxon>Spermatophyta</taxon>
        <taxon>Magnoliopsida</taxon>
        <taxon>Liliopsida</taxon>
        <taxon>Poales</taxon>
        <taxon>Poaceae</taxon>
        <taxon>BOP clade</taxon>
        <taxon>Oryzoideae</taxon>
        <taxon>Oryzeae</taxon>
        <taxon>Zizaniinae</taxon>
        <taxon>Zizania</taxon>
    </lineage>
</organism>
<feature type="region of interest" description="Disordered" evidence="1">
    <location>
        <begin position="25"/>
        <end position="49"/>
    </location>
</feature>
<comment type="caution">
    <text evidence="2">The sequence shown here is derived from an EMBL/GenBank/DDBJ whole genome shotgun (WGS) entry which is preliminary data.</text>
</comment>
<evidence type="ECO:0000256" key="1">
    <source>
        <dbReference type="SAM" id="MobiDB-lite"/>
    </source>
</evidence>
<protein>
    <submittedName>
        <fullName evidence="2">Uncharacterized protein</fullName>
    </submittedName>
</protein>
<proteinExistence type="predicted"/>
<feature type="compositionally biased region" description="Basic residues" evidence="1">
    <location>
        <begin position="30"/>
        <end position="43"/>
    </location>
</feature>
<reference evidence="2" key="1">
    <citation type="journal article" date="2021" name="bioRxiv">
        <title>Whole Genome Assembly and Annotation of Northern Wild Rice, Zizania palustris L., Supports a Whole Genome Duplication in the Zizania Genus.</title>
        <authorList>
            <person name="Haas M."/>
            <person name="Kono T."/>
            <person name="Macchietto M."/>
            <person name="Millas R."/>
            <person name="McGilp L."/>
            <person name="Shao M."/>
            <person name="Duquette J."/>
            <person name="Hirsch C.N."/>
            <person name="Kimball J."/>
        </authorList>
    </citation>
    <scope>NUCLEOTIDE SEQUENCE</scope>
    <source>
        <tissue evidence="2">Fresh leaf tissue</tissue>
    </source>
</reference>
<dbReference type="AlphaFoldDB" id="A0A8J5WHB0"/>
<evidence type="ECO:0000313" key="2">
    <source>
        <dbReference type="EMBL" id="KAG8088397.1"/>
    </source>
</evidence>
<sequence length="82" mass="8945">MRGGECAACQPIIFRMEFRHPAARSQGNVKRVHRADKRRHGRPAQKETAALKPSLGWAGLGWAGPDQLILTQPVTGLSLSCV</sequence>
<name>A0A8J5WHB0_ZIZPA</name>
<reference evidence="2" key="2">
    <citation type="submission" date="2021-02" db="EMBL/GenBank/DDBJ databases">
        <authorList>
            <person name="Kimball J.A."/>
            <person name="Haas M.W."/>
            <person name="Macchietto M."/>
            <person name="Kono T."/>
            <person name="Duquette J."/>
            <person name="Shao M."/>
        </authorList>
    </citation>
    <scope>NUCLEOTIDE SEQUENCE</scope>
    <source>
        <tissue evidence="2">Fresh leaf tissue</tissue>
    </source>
</reference>